<feature type="transmembrane region" description="Helical" evidence="8">
    <location>
        <begin position="20"/>
        <end position="38"/>
    </location>
</feature>
<keyword evidence="5 6" id="KW-0408">Iron</keyword>
<accession>A0A0C9W422</accession>
<dbReference type="InterPro" id="IPR036396">
    <property type="entry name" value="Cyt_P450_sf"/>
</dbReference>
<evidence type="ECO:0000256" key="3">
    <source>
        <dbReference type="ARBA" id="ARBA00022723"/>
    </source>
</evidence>
<evidence type="ECO:0000256" key="7">
    <source>
        <dbReference type="RuleBase" id="RU000461"/>
    </source>
</evidence>
<dbReference type="OrthoDB" id="1844152at2759"/>
<evidence type="ECO:0000256" key="1">
    <source>
        <dbReference type="ARBA" id="ARBA00001971"/>
    </source>
</evidence>
<dbReference type="HOGENOM" id="CLU_022195_0_2_1"/>
<evidence type="ECO:0000256" key="5">
    <source>
        <dbReference type="ARBA" id="ARBA00023004"/>
    </source>
</evidence>
<keyword evidence="7" id="KW-0503">Monooxygenase</keyword>
<reference evidence="9 10" key="1">
    <citation type="submission" date="2014-06" db="EMBL/GenBank/DDBJ databases">
        <title>Evolutionary Origins and Diversification of the Mycorrhizal Mutualists.</title>
        <authorList>
            <consortium name="DOE Joint Genome Institute"/>
            <consortium name="Mycorrhizal Genomics Consortium"/>
            <person name="Kohler A."/>
            <person name="Kuo A."/>
            <person name="Nagy L.G."/>
            <person name="Floudas D."/>
            <person name="Copeland A."/>
            <person name="Barry K.W."/>
            <person name="Cichocki N."/>
            <person name="Veneault-Fourrey C."/>
            <person name="LaButti K."/>
            <person name="Lindquist E.A."/>
            <person name="Lipzen A."/>
            <person name="Lundell T."/>
            <person name="Morin E."/>
            <person name="Murat C."/>
            <person name="Riley R."/>
            <person name="Ohm R."/>
            <person name="Sun H."/>
            <person name="Tunlid A."/>
            <person name="Henrissat B."/>
            <person name="Grigoriev I.V."/>
            <person name="Hibbett D.S."/>
            <person name="Martin F."/>
        </authorList>
    </citation>
    <scope>NUCLEOTIDE SEQUENCE [LARGE SCALE GENOMIC DNA]</scope>
    <source>
        <strain evidence="9 10">SS14</strain>
    </source>
</reference>
<keyword evidence="4 7" id="KW-0560">Oxidoreductase</keyword>
<dbReference type="GO" id="GO:0005506">
    <property type="term" value="F:iron ion binding"/>
    <property type="evidence" value="ECO:0007669"/>
    <property type="project" value="InterPro"/>
</dbReference>
<evidence type="ECO:0008006" key="11">
    <source>
        <dbReference type="Google" id="ProtNLM"/>
    </source>
</evidence>
<dbReference type="GO" id="GO:0016705">
    <property type="term" value="F:oxidoreductase activity, acting on paired donors, with incorporation or reduction of molecular oxygen"/>
    <property type="evidence" value="ECO:0007669"/>
    <property type="project" value="InterPro"/>
</dbReference>
<feature type="binding site" description="axial binding residue" evidence="6">
    <location>
        <position position="446"/>
    </location>
    <ligand>
        <name>heme</name>
        <dbReference type="ChEBI" id="CHEBI:30413"/>
    </ligand>
    <ligandPart>
        <name>Fe</name>
        <dbReference type="ChEBI" id="CHEBI:18248"/>
    </ligandPart>
</feature>
<keyword evidence="8" id="KW-0812">Transmembrane</keyword>
<evidence type="ECO:0000256" key="2">
    <source>
        <dbReference type="ARBA" id="ARBA00010617"/>
    </source>
</evidence>
<name>A0A0C9W422_SPHS4</name>
<dbReference type="Gene3D" id="1.10.630.10">
    <property type="entry name" value="Cytochrome P450"/>
    <property type="match status" value="1"/>
</dbReference>
<gene>
    <name evidence="9" type="ORF">M422DRAFT_59646</name>
</gene>
<comment type="similarity">
    <text evidence="2 7">Belongs to the cytochrome P450 family.</text>
</comment>
<sequence>MAARLYEHAWPSFSINDGPSYIIMIIIGFVAIAYYRALQRRKEFETIPAIGKTGILSSYIEAIRLMKGGRDMLQEGYDKFYPGPFRVPTLTGWIVFVTSPQTIEELGKASEDLLCQGEASRDALAADYTLGPTIFTNKYHVSILRGKLTRSLGGLFSIMHEEIVEAFNDELPQDNDAWRSFCVIKKAMIIVSRASNRVFVGVPLCRNPEYIKLSIQHTIYVAIVARLLELVPWPLKGAVGRIISMSTSSFALGRKHIGPLVDQRMKETQIQLLSLCIDAAKGEERSVDSLTRRILALNFASIHTTAMVFSHALLELASRTEYIEPLRNEIETAISKHGWTKEAINDMKKLDSFLREDQRLTGAVAAVGMNRKATRTIVFNDGTRVPKGALICAPLLARHLDSNVYPAAKEFNGYRFSDLPEEERCRHQCVSTSVDFLTFGHGRHACPGRFFAIMEIKTIMAYLLLNYDFKMQKPPNHVWYGLIFLTDRKAELLFRKRSQ</sequence>
<evidence type="ECO:0000256" key="6">
    <source>
        <dbReference type="PIRSR" id="PIRSR602403-1"/>
    </source>
</evidence>
<keyword evidence="10" id="KW-1185">Reference proteome</keyword>
<evidence type="ECO:0000313" key="10">
    <source>
        <dbReference type="Proteomes" id="UP000054279"/>
    </source>
</evidence>
<evidence type="ECO:0000313" key="9">
    <source>
        <dbReference type="EMBL" id="KIJ46006.1"/>
    </source>
</evidence>
<evidence type="ECO:0000256" key="8">
    <source>
        <dbReference type="SAM" id="Phobius"/>
    </source>
</evidence>
<dbReference type="Pfam" id="PF00067">
    <property type="entry name" value="p450"/>
    <property type="match status" value="1"/>
</dbReference>
<dbReference type="AlphaFoldDB" id="A0A0C9W422"/>
<keyword evidence="6 7" id="KW-0349">Heme</keyword>
<dbReference type="InterPro" id="IPR001128">
    <property type="entry name" value="Cyt_P450"/>
</dbReference>
<dbReference type="EMBL" id="KN837109">
    <property type="protein sequence ID" value="KIJ46006.1"/>
    <property type="molecule type" value="Genomic_DNA"/>
</dbReference>
<dbReference type="GO" id="GO:0004497">
    <property type="term" value="F:monooxygenase activity"/>
    <property type="evidence" value="ECO:0007669"/>
    <property type="project" value="UniProtKB-KW"/>
</dbReference>
<proteinExistence type="inferred from homology"/>
<dbReference type="CDD" id="cd11041">
    <property type="entry name" value="CYP503A1-like"/>
    <property type="match status" value="1"/>
</dbReference>
<dbReference type="PRINTS" id="PR00465">
    <property type="entry name" value="EP450IV"/>
</dbReference>
<keyword evidence="8" id="KW-0472">Membrane</keyword>
<organism evidence="9 10">
    <name type="scientific">Sphaerobolus stellatus (strain SS14)</name>
    <dbReference type="NCBI Taxonomy" id="990650"/>
    <lineage>
        <taxon>Eukaryota</taxon>
        <taxon>Fungi</taxon>
        <taxon>Dikarya</taxon>
        <taxon>Basidiomycota</taxon>
        <taxon>Agaricomycotina</taxon>
        <taxon>Agaricomycetes</taxon>
        <taxon>Phallomycetidae</taxon>
        <taxon>Geastrales</taxon>
        <taxon>Sphaerobolaceae</taxon>
        <taxon>Sphaerobolus</taxon>
    </lineage>
</organism>
<dbReference type="InterPro" id="IPR002403">
    <property type="entry name" value="Cyt_P450_E_grp-IV"/>
</dbReference>
<keyword evidence="8" id="KW-1133">Transmembrane helix</keyword>
<dbReference type="GO" id="GO:0020037">
    <property type="term" value="F:heme binding"/>
    <property type="evidence" value="ECO:0007669"/>
    <property type="project" value="InterPro"/>
</dbReference>
<keyword evidence="3 6" id="KW-0479">Metal-binding</keyword>
<dbReference type="PROSITE" id="PS00086">
    <property type="entry name" value="CYTOCHROME_P450"/>
    <property type="match status" value="1"/>
</dbReference>
<dbReference type="Proteomes" id="UP000054279">
    <property type="component" value="Unassembled WGS sequence"/>
</dbReference>
<dbReference type="InterPro" id="IPR017972">
    <property type="entry name" value="Cyt_P450_CS"/>
</dbReference>
<protein>
    <recommendedName>
        <fullName evidence="11">Cytochrome P450</fullName>
    </recommendedName>
</protein>
<dbReference type="PANTHER" id="PTHR46206">
    <property type="entry name" value="CYTOCHROME P450"/>
    <property type="match status" value="1"/>
</dbReference>
<dbReference type="SUPFAM" id="SSF48264">
    <property type="entry name" value="Cytochrome P450"/>
    <property type="match status" value="1"/>
</dbReference>
<evidence type="ECO:0000256" key="4">
    <source>
        <dbReference type="ARBA" id="ARBA00023002"/>
    </source>
</evidence>
<comment type="cofactor">
    <cofactor evidence="1 6">
        <name>heme</name>
        <dbReference type="ChEBI" id="CHEBI:30413"/>
    </cofactor>
</comment>